<accession>A0A0L7SYU9</accession>
<comment type="caution">
    <text evidence="1">The sequence shown here is derived from an EMBL/GenBank/DDBJ whole genome shotgun (WGS) entry which is preliminary data.</text>
</comment>
<dbReference type="EMBL" id="JRXE01000027">
    <property type="protein sequence ID" value="KOC88154.1"/>
    <property type="molecule type" value="Genomic_DNA"/>
</dbReference>
<name>A0A0L7SYU9_9GAMM</name>
<proteinExistence type="predicted"/>
<dbReference type="EMBL" id="JRXF01000050">
    <property type="protein sequence ID" value="KOC88151.1"/>
    <property type="molecule type" value="Genomic_DNA"/>
</dbReference>
<keyword evidence="3" id="KW-1185">Reference proteome</keyword>
<evidence type="ECO:0000313" key="2">
    <source>
        <dbReference type="EMBL" id="KOC88154.1"/>
    </source>
</evidence>
<gene>
    <name evidence="2" type="ORF">NG42_17290</name>
    <name evidence="1" type="ORF">NG43_20650</name>
</gene>
<dbReference type="PATRIC" id="fig|1560201.3.peg.3660"/>
<dbReference type="RefSeq" id="WP_052901397.1">
    <property type="nucleotide sequence ID" value="NZ_JRXE01000027.1"/>
</dbReference>
<dbReference type="Proteomes" id="UP000037088">
    <property type="component" value="Unassembled WGS sequence"/>
</dbReference>
<organism evidence="1">
    <name type="scientific">Winslowiella iniecta</name>
    <dbReference type="NCBI Taxonomy" id="1560201"/>
    <lineage>
        <taxon>Bacteria</taxon>
        <taxon>Pseudomonadati</taxon>
        <taxon>Pseudomonadota</taxon>
        <taxon>Gammaproteobacteria</taxon>
        <taxon>Enterobacterales</taxon>
        <taxon>Erwiniaceae</taxon>
        <taxon>Winslowiella</taxon>
    </lineage>
</organism>
<dbReference type="Proteomes" id="UP000036851">
    <property type="component" value="Unassembled WGS sequence"/>
</dbReference>
<dbReference type="AlphaFoldDB" id="A0A0L7SYU9"/>
<dbReference type="OrthoDB" id="3822937at2"/>
<evidence type="ECO:0000313" key="3">
    <source>
        <dbReference type="Proteomes" id="UP000037088"/>
    </source>
</evidence>
<reference evidence="1 3" key="1">
    <citation type="journal article" date="2015" name="Int. J. Syst. Evol. Microbiol.">
        <title>Erwinia iniecta sp. nov., isolated from Russian wheat aphids (Diuraphis noxia).</title>
        <authorList>
            <person name="Campillo T."/>
            <person name="Luna E."/>
            <person name="Portier P."/>
            <person name="Fischer-Le Saux M."/>
            <person name="Lapitan N."/>
            <person name="Tisserat N.A."/>
            <person name="Leach J.E."/>
        </authorList>
    </citation>
    <scope>NUCLEOTIDE SEQUENCE [LARGE SCALE GENOMIC DNA]</scope>
    <source>
        <strain evidence="2 3">B120</strain>
        <strain evidence="1">B149</strain>
    </source>
</reference>
<sequence>MKVIKITENNDGFTMDSSAYPDYVDSIKGSVPENALQYMMASWHYDHRDPKCLHDSRIEKLCILESNSGDFRVTDIKLLLQGAYGNRMCLSYSNVFSYSIEKKKCEWPVDDYSHGDWLIDEIILSDDGFLMHEIIFTDAVINIKHKDVQYDVI</sequence>
<evidence type="ECO:0000313" key="1">
    <source>
        <dbReference type="EMBL" id="KOC88151.1"/>
    </source>
</evidence>
<protein>
    <submittedName>
        <fullName evidence="1">Uncharacterized protein</fullName>
    </submittedName>
</protein>